<dbReference type="InterPro" id="IPR029052">
    <property type="entry name" value="Metallo-depent_PP-like"/>
</dbReference>
<name>A0ABU8H7N5_9SPHN</name>
<comment type="caution">
    <text evidence="3">The sequence shown here is derived from an EMBL/GenBank/DDBJ whole genome shotgun (WGS) entry which is preliminary data.</text>
</comment>
<organism evidence="3 4">
    <name type="scientific">Sphingomonas kyungheensis</name>
    <dbReference type="NCBI Taxonomy" id="1069987"/>
    <lineage>
        <taxon>Bacteria</taxon>
        <taxon>Pseudomonadati</taxon>
        <taxon>Pseudomonadota</taxon>
        <taxon>Alphaproteobacteria</taxon>
        <taxon>Sphingomonadales</taxon>
        <taxon>Sphingomonadaceae</taxon>
        <taxon>Sphingomonas</taxon>
    </lineage>
</organism>
<sequence>MTLFFVADMHFGSPYRSYAKPRGFATTGAMNAAIAEAWRSRVTEEDTVWILGDVGDLDSLAPLPGTKHLIFGNDDTPRAAFRDSGLFASHAMSHVLETGWGSILLIHIPKAAKRSDLPVLHGHTHAAPDEPDARFVSVSVDKTGWGPISLEEVVERFKARAAGC</sequence>
<accession>A0ABU8H7N5</accession>
<dbReference type="SUPFAM" id="SSF56300">
    <property type="entry name" value="Metallo-dependent phosphatases"/>
    <property type="match status" value="1"/>
</dbReference>
<gene>
    <name evidence="3" type="ORF">V8201_17755</name>
</gene>
<keyword evidence="4" id="KW-1185">Reference proteome</keyword>
<comment type="similarity">
    <text evidence="1">Belongs to the metallophosphoesterase superfamily. YfcE family.</text>
</comment>
<dbReference type="EMBL" id="JBBBDM010000016">
    <property type="protein sequence ID" value="MEI5688941.1"/>
    <property type="molecule type" value="Genomic_DNA"/>
</dbReference>
<evidence type="ECO:0000256" key="1">
    <source>
        <dbReference type="ARBA" id="ARBA00008950"/>
    </source>
</evidence>
<evidence type="ECO:0000313" key="3">
    <source>
        <dbReference type="EMBL" id="MEI5688941.1"/>
    </source>
</evidence>
<evidence type="ECO:0000313" key="4">
    <source>
        <dbReference type="Proteomes" id="UP001367771"/>
    </source>
</evidence>
<dbReference type="RefSeq" id="WP_336546116.1">
    <property type="nucleotide sequence ID" value="NZ_JBBBDM010000016.1"/>
</dbReference>
<proteinExistence type="inferred from homology"/>
<dbReference type="Proteomes" id="UP001367771">
    <property type="component" value="Unassembled WGS sequence"/>
</dbReference>
<protein>
    <submittedName>
        <fullName evidence="3">Metallophosphoesterase family protein</fullName>
    </submittedName>
</protein>
<reference evidence="3 4" key="1">
    <citation type="journal article" date="2013" name="Int. J. Syst. Evol. Microbiol.">
        <title>Sphingomonas kyungheensis sp. nov., a bacterium with ginsenoside-converting activity isolated from soil of a ginseng field.</title>
        <authorList>
            <person name="Son H.M."/>
            <person name="Yang J.E."/>
            <person name="Park Y."/>
            <person name="Han C.K."/>
            <person name="Kim S.G."/>
            <person name="Kook M."/>
            <person name="Yi T.H."/>
        </authorList>
    </citation>
    <scope>NUCLEOTIDE SEQUENCE [LARGE SCALE GENOMIC DNA]</scope>
    <source>
        <strain evidence="3 4">LMG 26582</strain>
    </source>
</reference>
<evidence type="ECO:0000259" key="2">
    <source>
        <dbReference type="Pfam" id="PF12850"/>
    </source>
</evidence>
<dbReference type="InterPro" id="IPR024654">
    <property type="entry name" value="Calcineurin-like_PHP_lpxH"/>
</dbReference>
<feature type="domain" description="Calcineurin-like phosphoesterase" evidence="2">
    <location>
        <begin position="1"/>
        <end position="132"/>
    </location>
</feature>
<dbReference type="Gene3D" id="3.60.21.10">
    <property type="match status" value="1"/>
</dbReference>
<dbReference type="Pfam" id="PF12850">
    <property type="entry name" value="Metallophos_2"/>
    <property type="match status" value="1"/>
</dbReference>